<dbReference type="EMBL" id="QRZV01000009">
    <property type="protein sequence ID" value="RGW07047.1"/>
    <property type="molecule type" value="Genomic_DNA"/>
</dbReference>
<dbReference type="Proteomes" id="UP000265970">
    <property type="component" value="Unassembled WGS sequence"/>
</dbReference>
<evidence type="ECO:0000313" key="1">
    <source>
        <dbReference type="EMBL" id="RGW07047.1"/>
    </source>
</evidence>
<sequence>MPDMLAMLDAAQLATARDATRATAASMRKQIGTLTPEAWQIDPRQWVGVNGNGMPTWQTLAGAVIKGRQAVHEGLPTTIALERMGITLVIRSRTALADTYRGAAESTARSIRYNCGFVRALNPPSCGRCILLAGQPCGRAPFERHPQCDCIAEWTPNGIDTSMLASPSEYLDSLDEQQLARALGSHANARAYRDGADINQLINAYRRKGAVGTAQQYGRTIKYTTEGTTKRGAAAWRMLRAGYAKEYVKQGGRYTKLDRPRLMPETIYQIAGGDQERAKTLLRNYGWIL</sequence>
<accession>A0A395XGK7</accession>
<proteinExistence type="predicted"/>
<name>A0A395XGK7_9BIFI</name>
<gene>
    <name evidence="1" type="ORF">DWV92_09410</name>
</gene>
<protein>
    <submittedName>
        <fullName evidence="1">Uncharacterized protein</fullName>
    </submittedName>
</protein>
<dbReference type="AlphaFoldDB" id="A0A395XGK7"/>
<reference evidence="1 2" key="1">
    <citation type="submission" date="2018-08" db="EMBL/GenBank/DDBJ databases">
        <title>A genome reference for cultivated species of the human gut microbiota.</title>
        <authorList>
            <person name="Zou Y."/>
            <person name="Xue W."/>
            <person name="Luo G."/>
        </authorList>
    </citation>
    <scope>NUCLEOTIDE SEQUENCE [LARGE SCALE GENOMIC DNA]</scope>
    <source>
        <strain evidence="1 2">AF13-3LB</strain>
    </source>
</reference>
<organism evidence="1 2">
    <name type="scientific">Bifidobacterium pseudolongum</name>
    <dbReference type="NCBI Taxonomy" id="1694"/>
    <lineage>
        <taxon>Bacteria</taxon>
        <taxon>Bacillati</taxon>
        <taxon>Actinomycetota</taxon>
        <taxon>Actinomycetes</taxon>
        <taxon>Bifidobacteriales</taxon>
        <taxon>Bifidobacteriaceae</taxon>
        <taxon>Bifidobacterium</taxon>
    </lineage>
</organism>
<comment type="caution">
    <text evidence="1">The sequence shown here is derived from an EMBL/GenBank/DDBJ whole genome shotgun (WGS) entry which is preliminary data.</text>
</comment>
<evidence type="ECO:0000313" key="2">
    <source>
        <dbReference type="Proteomes" id="UP000265970"/>
    </source>
</evidence>